<protein>
    <submittedName>
        <fullName evidence="2">SGNH hydrolase domain-containing protein</fullName>
    </submittedName>
</protein>
<organism evidence="2 3">
    <name type="scientific">Cyanobium gracile UHCC 0139</name>
    <dbReference type="NCBI Taxonomy" id="3110308"/>
    <lineage>
        <taxon>Bacteria</taxon>
        <taxon>Bacillati</taxon>
        <taxon>Cyanobacteriota</taxon>
        <taxon>Cyanophyceae</taxon>
        <taxon>Synechococcales</taxon>
        <taxon>Prochlorococcaceae</taxon>
        <taxon>Cyanobium</taxon>
    </lineage>
</organism>
<dbReference type="Pfam" id="PF19040">
    <property type="entry name" value="SGNH"/>
    <property type="match status" value="1"/>
</dbReference>
<evidence type="ECO:0000313" key="2">
    <source>
        <dbReference type="EMBL" id="MEA5392843.1"/>
    </source>
</evidence>
<dbReference type="GO" id="GO:0016787">
    <property type="term" value="F:hydrolase activity"/>
    <property type="evidence" value="ECO:0007669"/>
    <property type="project" value="UniProtKB-KW"/>
</dbReference>
<proteinExistence type="predicted"/>
<dbReference type="RefSeq" id="WP_323306760.1">
    <property type="nucleotide sequence ID" value="NZ_JAYGHX010000022.1"/>
</dbReference>
<accession>A0ABU5RYJ9</accession>
<keyword evidence="2" id="KW-0378">Hydrolase</keyword>
<reference evidence="2 3" key="1">
    <citation type="submission" date="2023-12" db="EMBL/GenBank/DDBJ databases">
        <title>Baltic Sea Cyanobacteria.</title>
        <authorList>
            <person name="Delbaje E."/>
            <person name="Fewer D.P."/>
            <person name="Shishido T.K."/>
        </authorList>
    </citation>
    <scope>NUCLEOTIDE SEQUENCE [LARGE SCALE GENOMIC DNA]</scope>
    <source>
        <strain evidence="2 3">UHCC 0139</strain>
    </source>
</reference>
<dbReference type="EMBL" id="JAYGHX010000022">
    <property type="protein sequence ID" value="MEA5392843.1"/>
    <property type="molecule type" value="Genomic_DNA"/>
</dbReference>
<evidence type="ECO:0000259" key="1">
    <source>
        <dbReference type="Pfam" id="PF19040"/>
    </source>
</evidence>
<name>A0ABU5RYJ9_9CYAN</name>
<evidence type="ECO:0000313" key="3">
    <source>
        <dbReference type="Proteomes" id="UP001304461"/>
    </source>
</evidence>
<keyword evidence="3" id="KW-1185">Reference proteome</keyword>
<sequence length="311" mass="33966">HYSVRGRFFIGTDRDPVPLHERVQEWNPTLPGTRIDQNCTIPYWTPYSPASRSDFERCSKPGRPGAGEIFLLGDSHAEHLLPMLDLVTAATGQRISFTNKRSCFIDPQLTLFLNNRPYKPCTDFAAGEMERALERLKPGDIVMISSNLNNYLSSADAGGTSQGQPAYLSGRRLNVAEVRQAHILSMRAFAQRLAARGIQLVLVVDNPTLAREIVACPKDSASSCAPDPALTASSQLAVRLTLEAAAAGLPNVHVFDPTPYLLGPDGRVRYRNDLGKIIYSDSHHLSVSGSRSLAAPFERFLSQAGLIPGGR</sequence>
<feature type="non-terminal residue" evidence="2">
    <location>
        <position position="1"/>
    </location>
</feature>
<gene>
    <name evidence="2" type="ORF">VB738_16420</name>
</gene>
<dbReference type="Proteomes" id="UP001304461">
    <property type="component" value="Unassembled WGS sequence"/>
</dbReference>
<dbReference type="InterPro" id="IPR043968">
    <property type="entry name" value="SGNH"/>
</dbReference>
<feature type="domain" description="SGNH" evidence="1">
    <location>
        <begin position="54"/>
        <end position="298"/>
    </location>
</feature>
<comment type="caution">
    <text evidence="2">The sequence shown here is derived from an EMBL/GenBank/DDBJ whole genome shotgun (WGS) entry which is preliminary data.</text>
</comment>